<reference evidence="6" key="1">
    <citation type="journal article" date="2019" name="Int. J. Syst. Evol. Microbiol.">
        <title>The Global Catalogue of Microorganisms (GCM) 10K type strain sequencing project: providing services to taxonomists for standard genome sequencing and annotation.</title>
        <authorList>
            <consortium name="The Broad Institute Genomics Platform"/>
            <consortium name="The Broad Institute Genome Sequencing Center for Infectious Disease"/>
            <person name="Wu L."/>
            <person name="Ma J."/>
        </authorList>
    </citation>
    <scope>NUCLEOTIDE SEQUENCE [LARGE SCALE GENOMIC DNA]</scope>
    <source>
        <strain evidence="6">KCTC 42082</strain>
    </source>
</reference>
<evidence type="ECO:0000256" key="1">
    <source>
        <dbReference type="ARBA" id="ARBA00006284"/>
    </source>
</evidence>
<dbReference type="NCBIfam" id="TIGR00045">
    <property type="entry name" value="glycerate kinase"/>
    <property type="match status" value="1"/>
</dbReference>
<keyword evidence="3 4" id="KW-0418">Kinase</keyword>
<dbReference type="InterPro" id="IPR018197">
    <property type="entry name" value="Glycerate_kinase_RE-like"/>
</dbReference>
<dbReference type="InterPro" id="IPR036129">
    <property type="entry name" value="Glycerate_kinase_sf"/>
</dbReference>
<evidence type="ECO:0000313" key="5">
    <source>
        <dbReference type="EMBL" id="GHC26663.1"/>
    </source>
</evidence>
<protein>
    <submittedName>
        <fullName evidence="5">Glycerate kinase</fullName>
    </submittedName>
</protein>
<dbReference type="PANTHER" id="PTHR21599:SF0">
    <property type="entry name" value="GLYCERATE KINASE"/>
    <property type="match status" value="1"/>
</dbReference>
<gene>
    <name evidence="5" type="ORF">GCM10010082_19850</name>
</gene>
<dbReference type="InterPro" id="IPR004381">
    <property type="entry name" value="Glycerate_kinase"/>
</dbReference>
<evidence type="ECO:0000256" key="4">
    <source>
        <dbReference type="PIRNR" id="PIRNR006078"/>
    </source>
</evidence>
<evidence type="ECO:0000313" key="6">
    <source>
        <dbReference type="Proteomes" id="UP000604243"/>
    </source>
</evidence>
<dbReference type="EMBL" id="BMZM01000002">
    <property type="protein sequence ID" value="GHC26663.1"/>
    <property type="molecule type" value="Genomic_DNA"/>
</dbReference>
<dbReference type="SUPFAM" id="SSF110738">
    <property type="entry name" value="Glycerate kinase I"/>
    <property type="match status" value="1"/>
</dbReference>
<evidence type="ECO:0000256" key="2">
    <source>
        <dbReference type="ARBA" id="ARBA00022679"/>
    </source>
</evidence>
<dbReference type="PIRSF" id="PIRSF006078">
    <property type="entry name" value="GlxK"/>
    <property type="match status" value="1"/>
</dbReference>
<dbReference type="Gene3D" id="3.40.50.10350">
    <property type="entry name" value="Glycerate kinase, domain 1"/>
    <property type="match status" value="1"/>
</dbReference>
<comment type="caution">
    <text evidence="5">The sequence shown here is derived from an EMBL/GenBank/DDBJ whole genome shotgun (WGS) entry which is preliminary data.</text>
</comment>
<organism evidence="5 6">
    <name type="scientific">Kushneria pakistanensis</name>
    <dbReference type="NCBI Taxonomy" id="1508770"/>
    <lineage>
        <taxon>Bacteria</taxon>
        <taxon>Pseudomonadati</taxon>
        <taxon>Pseudomonadota</taxon>
        <taxon>Gammaproteobacteria</taxon>
        <taxon>Oceanospirillales</taxon>
        <taxon>Halomonadaceae</taxon>
        <taxon>Kushneria</taxon>
    </lineage>
</organism>
<proteinExistence type="inferred from homology"/>
<name>A0ABQ3FJ72_9GAMM</name>
<accession>A0ABQ3FJ72</accession>
<sequence length="377" mass="39298">MHILIAPDSFKDALGALSAAHAIAEGIRQASPEADWTLCPLGDGGEGTLEALLAASGAEARSIEVHDALNRPRMAQWGWIASRRTAIVELAEASGLQHLTNEERDALHTTTRGVGELIHAALEEGAEHLILTLGGSATNDGGAGMMSALGVRFLDDNDQVLAPGGAALSRLFRIDLSRLDPRLAKLTVEAAVDVNNPLCGDQGASAIFGPQKGATREQVDTLDHALAHLAEVTAQATGQNHRDSAGAGAAGGMGFAALAFLNATLRPGIELVMEQVDFEAALERADLVITGEGRLDGQSLSGKTPIGVSRAARRHQVPCVVLAGKLDTGWEKALDEGVTAAFALADGPMALEEALKRTPALLADRSASIIRLFQHGR</sequence>
<keyword evidence="2 4" id="KW-0808">Transferase</keyword>
<dbReference type="Pfam" id="PF02595">
    <property type="entry name" value="Gly_kinase"/>
    <property type="match status" value="1"/>
</dbReference>
<keyword evidence="6" id="KW-1185">Reference proteome</keyword>
<evidence type="ECO:0000256" key="3">
    <source>
        <dbReference type="ARBA" id="ARBA00022777"/>
    </source>
</evidence>
<dbReference type="Gene3D" id="3.90.1510.10">
    <property type="entry name" value="Glycerate kinase, domain 2"/>
    <property type="match status" value="1"/>
</dbReference>
<dbReference type="GO" id="GO:0016301">
    <property type="term" value="F:kinase activity"/>
    <property type="evidence" value="ECO:0007669"/>
    <property type="project" value="UniProtKB-KW"/>
</dbReference>
<comment type="similarity">
    <text evidence="1 4">Belongs to the glycerate kinase type-1 family.</text>
</comment>
<dbReference type="Proteomes" id="UP000604243">
    <property type="component" value="Unassembled WGS sequence"/>
</dbReference>
<dbReference type="PANTHER" id="PTHR21599">
    <property type="entry name" value="GLYCERATE KINASE"/>
    <property type="match status" value="1"/>
</dbReference>
<dbReference type="RefSeq" id="WP_189517602.1">
    <property type="nucleotide sequence ID" value="NZ_BMZM01000002.1"/>
</dbReference>
<dbReference type="InterPro" id="IPR018193">
    <property type="entry name" value="Glyc_kinase_flavodox-like_fold"/>
</dbReference>